<dbReference type="Pfam" id="PF09851">
    <property type="entry name" value="SHOCT"/>
    <property type="match status" value="1"/>
</dbReference>
<proteinExistence type="predicted"/>
<dbReference type="Proteomes" id="UP000261212">
    <property type="component" value="Unassembled WGS sequence"/>
</dbReference>
<reference evidence="2 3" key="1">
    <citation type="submission" date="2018-08" db="EMBL/GenBank/DDBJ databases">
        <title>A genome reference for cultivated species of the human gut microbiota.</title>
        <authorList>
            <person name="Zou Y."/>
            <person name="Xue W."/>
            <person name="Luo G."/>
        </authorList>
    </citation>
    <scope>NUCLEOTIDE SEQUENCE [LARGE SCALE GENOMIC DNA]</scope>
    <source>
        <strain evidence="2 3">AM25-6</strain>
    </source>
</reference>
<comment type="caution">
    <text evidence="2">The sequence shown here is derived from an EMBL/GenBank/DDBJ whole genome shotgun (WGS) entry which is preliminary data.</text>
</comment>
<dbReference type="EMBL" id="QUSM01000004">
    <property type="protein sequence ID" value="RGD73853.1"/>
    <property type="molecule type" value="Genomic_DNA"/>
</dbReference>
<feature type="domain" description="SHOCT" evidence="1">
    <location>
        <begin position="172"/>
        <end position="199"/>
    </location>
</feature>
<evidence type="ECO:0000313" key="2">
    <source>
        <dbReference type="EMBL" id="RGD73853.1"/>
    </source>
</evidence>
<dbReference type="AlphaFoldDB" id="A0A3E3DX76"/>
<accession>A0A3E3DX76</accession>
<evidence type="ECO:0000313" key="3">
    <source>
        <dbReference type="Proteomes" id="UP000261212"/>
    </source>
</evidence>
<protein>
    <submittedName>
        <fullName evidence="2">SHOCT domain-containing protein</fullName>
    </submittedName>
</protein>
<gene>
    <name evidence="2" type="ORF">DW687_08745</name>
</gene>
<evidence type="ECO:0000259" key="1">
    <source>
        <dbReference type="Pfam" id="PF09851"/>
    </source>
</evidence>
<dbReference type="RefSeq" id="WP_117532470.1">
    <property type="nucleotide sequence ID" value="NZ_QUSM01000004.1"/>
</dbReference>
<sequence>MKDMFKKAMSDFAQGMKEGVKESFTATEKPTENYMNAGDLTVDIDNKKFKFIYPNKWYNYEDLINYELMEGKTKIKSKSKKGIISTVGRATAGFMVAGPVGSVVGAGTGKKKGKSVSKTNLILRISINDEKNPSQKIKCKNEKRASDIMSLLDLILNNQNVQEQEEPNNPMEQIKQLKELFDIGAITQEEFDTKKKELLGL</sequence>
<dbReference type="InterPro" id="IPR018649">
    <property type="entry name" value="SHOCT"/>
</dbReference>
<name>A0A3E3DX76_9FIRM</name>
<organism evidence="2 3">
    <name type="scientific">Anaerofustis stercorihominis</name>
    <dbReference type="NCBI Taxonomy" id="214853"/>
    <lineage>
        <taxon>Bacteria</taxon>
        <taxon>Bacillati</taxon>
        <taxon>Bacillota</taxon>
        <taxon>Clostridia</taxon>
        <taxon>Eubacteriales</taxon>
        <taxon>Eubacteriaceae</taxon>
        <taxon>Anaerofustis</taxon>
    </lineage>
</organism>